<proteinExistence type="predicted"/>
<gene>
    <name evidence="1" type="ORF">GCM10011577_40320</name>
</gene>
<comment type="caution">
    <text evidence="1">The sequence shown here is derived from an EMBL/GenBank/DDBJ whole genome shotgun (WGS) entry which is preliminary data.</text>
</comment>
<accession>A0ABQ1Y3K1</accession>
<name>A0ABQ1Y3K1_9MICC</name>
<dbReference type="Proteomes" id="UP000596938">
    <property type="component" value="Unassembled WGS sequence"/>
</dbReference>
<sequence>MSQTNKGFRWLIYFDAERDDWFEKEVERLSDGAFEPIWIEGTLTPEKAAAAVANRARAPWVITTRMDNDDAIARDFIDAVQAQFGHEDHQFINFQSGLQLSDKGEVFHRSDPSGPFISLIEKRSSSPLKGVYVGRHDRISEYGPIRQVVAPPMWLQMVHGLNIGNELRGIRAAPELVNQYFDIQLKPVEISKIQLRIGQVVTASKLVAHVLRRPHRVLWVIRVAANRVFGKTS</sequence>
<organism evidence="1 2">
    <name type="scientific">Pseudarthrobacter polychromogenes</name>
    <dbReference type="NCBI Taxonomy" id="1676"/>
    <lineage>
        <taxon>Bacteria</taxon>
        <taxon>Bacillati</taxon>
        <taxon>Actinomycetota</taxon>
        <taxon>Actinomycetes</taxon>
        <taxon>Micrococcales</taxon>
        <taxon>Micrococcaceae</taxon>
        <taxon>Pseudarthrobacter</taxon>
    </lineage>
</organism>
<dbReference type="Pfam" id="PF11316">
    <property type="entry name" value="Rhamno_transf"/>
    <property type="match status" value="1"/>
</dbReference>
<protein>
    <recommendedName>
        <fullName evidence="3">Rhamnosyl transferase</fullName>
    </recommendedName>
</protein>
<keyword evidence="2" id="KW-1185">Reference proteome</keyword>
<dbReference type="EMBL" id="BMKU01000025">
    <property type="protein sequence ID" value="GGH11165.1"/>
    <property type="molecule type" value="Genomic_DNA"/>
</dbReference>
<dbReference type="InterPro" id="IPR021466">
    <property type="entry name" value="Put_rhamnosyl_transferase"/>
</dbReference>
<evidence type="ECO:0008006" key="3">
    <source>
        <dbReference type="Google" id="ProtNLM"/>
    </source>
</evidence>
<evidence type="ECO:0000313" key="1">
    <source>
        <dbReference type="EMBL" id="GGH11165.1"/>
    </source>
</evidence>
<evidence type="ECO:0000313" key="2">
    <source>
        <dbReference type="Proteomes" id="UP000596938"/>
    </source>
</evidence>
<reference evidence="2" key="1">
    <citation type="journal article" date="2019" name="Int. J. Syst. Evol. Microbiol.">
        <title>The Global Catalogue of Microorganisms (GCM) 10K type strain sequencing project: providing services to taxonomists for standard genome sequencing and annotation.</title>
        <authorList>
            <consortium name="The Broad Institute Genomics Platform"/>
            <consortium name="The Broad Institute Genome Sequencing Center for Infectious Disease"/>
            <person name="Wu L."/>
            <person name="Ma J."/>
        </authorList>
    </citation>
    <scope>NUCLEOTIDE SEQUENCE [LARGE SCALE GENOMIC DNA]</scope>
    <source>
        <strain evidence="2">CGMCC 1.1927</strain>
    </source>
</reference>